<comment type="caution">
    <text evidence="4">Lacks conserved residue(s) required for the propagation of feature annotation.</text>
</comment>
<evidence type="ECO:0000256" key="5">
    <source>
        <dbReference type="SAM" id="SignalP"/>
    </source>
</evidence>
<evidence type="ECO:0000313" key="7">
    <source>
        <dbReference type="EMBL" id="CAG5111974.1"/>
    </source>
</evidence>
<keyword evidence="5" id="KW-0732">Signal</keyword>
<reference evidence="7 8" key="1">
    <citation type="submission" date="2021-04" db="EMBL/GenBank/DDBJ databases">
        <authorList>
            <person name="Bliznina A."/>
        </authorList>
    </citation>
    <scope>NUCLEOTIDE SEQUENCE [LARGE SCALE GENOMIC DNA]</scope>
</reference>
<comment type="similarity">
    <text evidence="2">Belongs to the type-B carboxylesterase/lipase family.</text>
</comment>
<dbReference type="Gene3D" id="3.40.630.10">
    <property type="entry name" value="Zn peptidases"/>
    <property type="match status" value="1"/>
</dbReference>
<dbReference type="SUPFAM" id="SSF53474">
    <property type="entry name" value="alpha/beta-Hydrolases"/>
    <property type="match status" value="1"/>
</dbReference>
<evidence type="ECO:0000256" key="3">
    <source>
        <dbReference type="ARBA" id="ARBA00005988"/>
    </source>
</evidence>
<dbReference type="EMBL" id="OU015567">
    <property type="protein sequence ID" value="CAG5111974.1"/>
    <property type="molecule type" value="Genomic_DNA"/>
</dbReference>
<dbReference type="PANTHER" id="PTHR11705">
    <property type="entry name" value="PROTEASE FAMILY M14 CARBOXYPEPTIDASE A,B"/>
    <property type="match status" value="1"/>
</dbReference>
<comment type="cofactor">
    <cofactor evidence="1">
        <name>Zn(2+)</name>
        <dbReference type="ChEBI" id="CHEBI:29105"/>
    </cofactor>
</comment>
<dbReference type="PROSITE" id="PS52035">
    <property type="entry name" value="PEPTIDASE_M14"/>
    <property type="match status" value="1"/>
</dbReference>
<evidence type="ECO:0000256" key="1">
    <source>
        <dbReference type="ARBA" id="ARBA00001947"/>
    </source>
</evidence>
<feature type="signal peptide" evidence="5">
    <location>
        <begin position="1"/>
        <end position="16"/>
    </location>
</feature>
<dbReference type="InterPro" id="IPR029058">
    <property type="entry name" value="AB_hydrolase_fold"/>
</dbReference>
<comment type="similarity">
    <text evidence="3 4">Belongs to the peptidase M14 family.</text>
</comment>
<proteinExistence type="inferred from homology"/>
<dbReference type="SUPFAM" id="SSF53187">
    <property type="entry name" value="Zn-dependent exopeptidases"/>
    <property type="match status" value="1"/>
</dbReference>
<dbReference type="Proteomes" id="UP001158576">
    <property type="component" value="Chromosome 2"/>
</dbReference>
<dbReference type="PANTHER" id="PTHR11705:SF17">
    <property type="entry name" value="CARBOXYPEPTIDASE B2"/>
    <property type="match status" value="1"/>
</dbReference>
<evidence type="ECO:0000256" key="2">
    <source>
        <dbReference type="ARBA" id="ARBA00005964"/>
    </source>
</evidence>
<feature type="domain" description="Peptidase M14" evidence="6">
    <location>
        <begin position="1"/>
        <end position="273"/>
    </location>
</feature>
<dbReference type="Gene3D" id="3.40.50.1820">
    <property type="entry name" value="alpha/beta hydrolase"/>
    <property type="match status" value="1"/>
</dbReference>
<organism evidence="7 8">
    <name type="scientific">Oikopleura dioica</name>
    <name type="common">Tunicate</name>
    <dbReference type="NCBI Taxonomy" id="34765"/>
    <lineage>
        <taxon>Eukaryota</taxon>
        <taxon>Metazoa</taxon>
        <taxon>Chordata</taxon>
        <taxon>Tunicata</taxon>
        <taxon>Appendicularia</taxon>
        <taxon>Copelata</taxon>
        <taxon>Oikopleuridae</taxon>
        <taxon>Oikopleura</taxon>
    </lineage>
</organism>
<gene>
    <name evidence="7" type="ORF">OKIOD_LOCUS15004</name>
</gene>
<protein>
    <submittedName>
        <fullName evidence="7">Oidioi.mRNA.OKI2018_I69.chr2.g6239.t1.cds</fullName>
    </submittedName>
</protein>
<accession>A0ABN7T605</accession>
<dbReference type="PROSITE" id="PS00941">
    <property type="entry name" value="CARBOXYLESTERASE_B_2"/>
    <property type="match status" value="1"/>
</dbReference>
<keyword evidence="8" id="KW-1185">Reference proteome</keyword>
<evidence type="ECO:0000259" key="6">
    <source>
        <dbReference type="PROSITE" id="PS52035"/>
    </source>
</evidence>
<evidence type="ECO:0000256" key="4">
    <source>
        <dbReference type="PROSITE-ProRule" id="PRU01379"/>
    </source>
</evidence>
<dbReference type="InterPro" id="IPR000834">
    <property type="entry name" value="Peptidase_M14"/>
</dbReference>
<dbReference type="SMART" id="SM00631">
    <property type="entry name" value="Zn_pept"/>
    <property type="match status" value="1"/>
</dbReference>
<dbReference type="InterPro" id="IPR019819">
    <property type="entry name" value="Carboxylesterase_B_CS"/>
</dbReference>
<sequence>MRLLSQVVLLATAVSAEEVLLGNTFEGRPILAHKLPARSVSTDPAHVVVECGSQGNDWNAVAFCESLVTYLSSSDSETSSLSQVDWTIIPKLNPDGYEYSKSVDSNWRKNRKASNIGCDGVNIMHNFPVHFFNNVNSCGQDFSGTTGASEEETQALLSVSAFDAFFSVMDEGDKVVFPFTTSYLSNEHEDLKDVKTAAEGIARFMTTSSGDRYQAVEALDYEATHNPGSILDWAYTKTNYAFGVFMDSTKEEANQPIQQLKLISALESFVENYLANRPVVKKDDNAGWRGIFDGPNVEVYRKIPFAKAPIDNLRFRLPSEPKDLSKISNNQGSVACIQSNTLVPSEMQSEDCLYLNIYKPVEPSAEKLPVK</sequence>
<dbReference type="Pfam" id="PF00135">
    <property type="entry name" value="COesterase"/>
    <property type="match status" value="1"/>
</dbReference>
<name>A0ABN7T605_OIKDI</name>
<evidence type="ECO:0000313" key="8">
    <source>
        <dbReference type="Proteomes" id="UP001158576"/>
    </source>
</evidence>
<dbReference type="InterPro" id="IPR002018">
    <property type="entry name" value="CarbesteraseB"/>
</dbReference>
<dbReference type="Pfam" id="PF00246">
    <property type="entry name" value="Peptidase_M14"/>
    <property type="match status" value="1"/>
</dbReference>
<feature type="chain" id="PRO_5047474579" evidence="5">
    <location>
        <begin position="17"/>
        <end position="371"/>
    </location>
</feature>